<organism evidence="1 2">
    <name type="scientific">Dermatophagoides farinae</name>
    <name type="common">American house dust mite</name>
    <dbReference type="NCBI Taxonomy" id="6954"/>
    <lineage>
        <taxon>Eukaryota</taxon>
        <taxon>Metazoa</taxon>
        <taxon>Ecdysozoa</taxon>
        <taxon>Arthropoda</taxon>
        <taxon>Chelicerata</taxon>
        <taxon>Arachnida</taxon>
        <taxon>Acari</taxon>
        <taxon>Acariformes</taxon>
        <taxon>Sarcoptiformes</taxon>
        <taxon>Astigmata</taxon>
        <taxon>Psoroptidia</taxon>
        <taxon>Analgoidea</taxon>
        <taxon>Pyroglyphidae</taxon>
        <taxon>Dermatophagoidinae</taxon>
        <taxon>Dermatophagoides</taxon>
    </lineage>
</organism>
<evidence type="ECO:0000313" key="2">
    <source>
        <dbReference type="Proteomes" id="UP000790347"/>
    </source>
</evidence>
<sequence>MSKRCALVLNPQEDEILSKNGGRKCTNVRILQLHGLSRFKRVRTILYETIPFIFESCQEYESCFNPNKMYLLLWNHGIFYISNRNRYPFIIW</sequence>
<reference evidence="1" key="1">
    <citation type="submission" date="2013-05" db="EMBL/GenBank/DDBJ databases">
        <authorList>
            <person name="Yim A.K.Y."/>
            <person name="Chan T.F."/>
            <person name="Ji K.M."/>
            <person name="Liu X.Y."/>
            <person name="Zhou J.W."/>
            <person name="Li R.Q."/>
            <person name="Yang K.Y."/>
            <person name="Li J."/>
            <person name="Li M."/>
            <person name="Law P.T.W."/>
            <person name="Wu Y.L."/>
            <person name="Cai Z.L."/>
            <person name="Qin H."/>
            <person name="Bao Y."/>
            <person name="Leung R.K.K."/>
            <person name="Ng P.K.S."/>
            <person name="Zou J."/>
            <person name="Zhong X.J."/>
            <person name="Ran P.X."/>
            <person name="Zhong N.S."/>
            <person name="Liu Z.G."/>
            <person name="Tsui S.K.W."/>
        </authorList>
    </citation>
    <scope>NUCLEOTIDE SEQUENCE</scope>
    <source>
        <strain evidence="1">Derf</strain>
        <tissue evidence="1">Whole organism</tissue>
    </source>
</reference>
<name>A0A922HXF1_DERFA</name>
<proteinExistence type="predicted"/>
<evidence type="ECO:0000313" key="1">
    <source>
        <dbReference type="EMBL" id="KAH9506867.1"/>
    </source>
</evidence>
<comment type="caution">
    <text evidence="1">The sequence shown here is derived from an EMBL/GenBank/DDBJ whole genome shotgun (WGS) entry which is preliminary data.</text>
</comment>
<dbReference type="Proteomes" id="UP000790347">
    <property type="component" value="Unassembled WGS sequence"/>
</dbReference>
<gene>
    <name evidence="1" type="ORF">DERF_011579</name>
</gene>
<accession>A0A922HXF1</accession>
<dbReference type="EMBL" id="ASGP02000005">
    <property type="protein sequence ID" value="KAH9506867.1"/>
    <property type="molecule type" value="Genomic_DNA"/>
</dbReference>
<protein>
    <submittedName>
        <fullName evidence="1">Uncharacterized protein</fullName>
    </submittedName>
</protein>
<dbReference type="AlphaFoldDB" id="A0A922HXF1"/>
<keyword evidence="2" id="KW-1185">Reference proteome</keyword>
<reference evidence="1" key="2">
    <citation type="journal article" date="2022" name="Res Sq">
        <title>Comparative Genomics Reveals Insights into the Divergent Evolution of Astigmatic Mites and Household Pest Adaptations.</title>
        <authorList>
            <person name="Xiong Q."/>
            <person name="Wan A.T.-Y."/>
            <person name="Liu X.-Y."/>
            <person name="Fung C.S.-H."/>
            <person name="Xiao X."/>
            <person name="Malainual N."/>
            <person name="Hou J."/>
            <person name="Wang L."/>
            <person name="Wang M."/>
            <person name="Yang K."/>
            <person name="Cui Y."/>
            <person name="Leung E."/>
            <person name="Nong W."/>
            <person name="Shin S.-K."/>
            <person name="Au S."/>
            <person name="Jeong K.Y."/>
            <person name="Chew F.T."/>
            <person name="Hui J."/>
            <person name="Leung T.F."/>
            <person name="Tungtrongchitr A."/>
            <person name="Zhong N."/>
            <person name="Liu Z."/>
            <person name="Tsui S."/>
        </authorList>
    </citation>
    <scope>NUCLEOTIDE SEQUENCE</scope>
    <source>
        <strain evidence="1">Derf</strain>
        <tissue evidence="1">Whole organism</tissue>
    </source>
</reference>